<sequence length="249" mass="27829">MWSITCILMLCSVLSLDGANTRFQFIADPTDCTKFSIQLMTFKWDVSCGPGKVFSKKISNCALQNGPYDDCSNRQQNQPSITIRAYEDVFNYCAQCPTCLYPDANNCAGFYNCSKVNVDESGNLGQYQDECMYPGLFDADILGCETDYKKVEGKCNGRPVLLNPCDQRRNQCARAHCRPCNARYPNCAGKSNGFQEWEGRSLTPYYARCQDGRTLEAGTCARSRSGAPRIFSASQKECVDVDAKTFFNN</sequence>
<protein>
    <recommendedName>
        <fullName evidence="4">Chitin-binding type-2 domain-containing protein</fullName>
    </recommendedName>
</protein>
<accession>A0AAN8PS15</accession>
<organism evidence="2 3">
    <name type="scientific">Patella caerulea</name>
    <name type="common">Rayed Mediterranean limpet</name>
    <dbReference type="NCBI Taxonomy" id="87958"/>
    <lineage>
        <taxon>Eukaryota</taxon>
        <taxon>Metazoa</taxon>
        <taxon>Spiralia</taxon>
        <taxon>Lophotrochozoa</taxon>
        <taxon>Mollusca</taxon>
        <taxon>Gastropoda</taxon>
        <taxon>Patellogastropoda</taxon>
        <taxon>Patelloidea</taxon>
        <taxon>Patellidae</taxon>
        <taxon>Patella</taxon>
    </lineage>
</organism>
<dbReference type="EMBL" id="JAZGQO010000010">
    <property type="protein sequence ID" value="KAK6177311.1"/>
    <property type="molecule type" value="Genomic_DNA"/>
</dbReference>
<dbReference type="AlphaFoldDB" id="A0AAN8PS15"/>
<comment type="caution">
    <text evidence="2">The sequence shown here is derived from an EMBL/GenBank/DDBJ whole genome shotgun (WGS) entry which is preliminary data.</text>
</comment>
<evidence type="ECO:0000313" key="2">
    <source>
        <dbReference type="EMBL" id="KAK6177311.1"/>
    </source>
</evidence>
<evidence type="ECO:0000313" key="3">
    <source>
        <dbReference type="Proteomes" id="UP001347796"/>
    </source>
</evidence>
<gene>
    <name evidence="2" type="ORF">SNE40_015437</name>
</gene>
<feature type="chain" id="PRO_5042843144" description="Chitin-binding type-2 domain-containing protein" evidence="1">
    <location>
        <begin position="19"/>
        <end position="249"/>
    </location>
</feature>
<name>A0AAN8PS15_PATCE</name>
<evidence type="ECO:0000256" key="1">
    <source>
        <dbReference type="SAM" id="SignalP"/>
    </source>
</evidence>
<proteinExistence type="predicted"/>
<evidence type="ECO:0008006" key="4">
    <source>
        <dbReference type="Google" id="ProtNLM"/>
    </source>
</evidence>
<keyword evidence="3" id="KW-1185">Reference proteome</keyword>
<dbReference type="Proteomes" id="UP001347796">
    <property type="component" value="Unassembled WGS sequence"/>
</dbReference>
<reference evidence="2 3" key="1">
    <citation type="submission" date="2024-01" db="EMBL/GenBank/DDBJ databases">
        <title>The genome of the rayed Mediterranean limpet Patella caerulea (Linnaeus, 1758).</title>
        <authorList>
            <person name="Anh-Thu Weber A."/>
            <person name="Halstead-Nussloch G."/>
        </authorList>
    </citation>
    <scope>NUCLEOTIDE SEQUENCE [LARGE SCALE GENOMIC DNA]</scope>
    <source>
        <strain evidence="2">AATW-2023a</strain>
        <tissue evidence="2">Whole specimen</tissue>
    </source>
</reference>
<keyword evidence="1" id="KW-0732">Signal</keyword>
<feature type="signal peptide" evidence="1">
    <location>
        <begin position="1"/>
        <end position="18"/>
    </location>
</feature>